<feature type="domain" description="N-acetyltransferase" evidence="3">
    <location>
        <begin position="9"/>
        <end position="164"/>
    </location>
</feature>
<dbReference type="AlphaFoldDB" id="A0A3A4F595"/>
<protein>
    <submittedName>
        <fullName evidence="4">N-acetyltransferase</fullName>
    </submittedName>
</protein>
<evidence type="ECO:0000256" key="2">
    <source>
        <dbReference type="ARBA" id="ARBA00023315"/>
    </source>
</evidence>
<dbReference type="GO" id="GO:0016747">
    <property type="term" value="F:acyltransferase activity, transferring groups other than amino-acyl groups"/>
    <property type="evidence" value="ECO:0007669"/>
    <property type="project" value="InterPro"/>
</dbReference>
<dbReference type="SUPFAM" id="SSF55729">
    <property type="entry name" value="Acyl-CoA N-acyltransferases (Nat)"/>
    <property type="match status" value="1"/>
</dbReference>
<dbReference type="PANTHER" id="PTHR43877">
    <property type="entry name" value="AMINOALKYLPHOSPHONATE N-ACETYLTRANSFERASE-RELATED-RELATED"/>
    <property type="match status" value="1"/>
</dbReference>
<dbReference type="CDD" id="cd04301">
    <property type="entry name" value="NAT_SF"/>
    <property type="match status" value="1"/>
</dbReference>
<keyword evidence="2" id="KW-0012">Acyltransferase</keyword>
<evidence type="ECO:0000313" key="5">
    <source>
        <dbReference type="Proteomes" id="UP000266615"/>
    </source>
</evidence>
<keyword evidence="1 4" id="KW-0808">Transferase</keyword>
<name>A0A3A4F595_9MICC</name>
<dbReference type="InterPro" id="IPR050832">
    <property type="entry name" value="Bact_Acetyltransf"/>
</dbReference>
<dbReference type="InterPro" id="IPR000182">
    <property type="entry name" value="GNAT_dom"/>
</dbReference>
<dbReference type="RefSeq" id="WP_119901945.1">
    <property type="nucleotide sequence ID" value="NZ_QYZP01000001.1"/>
</dbReference>
<keyword evidence="5" id="KW-1185">Reference proteome</keyword>
<organism evidence="4 5">
    <name type="scientific">Nesterenkonia natronophila</name>
    <dbReference type="NCBI Taxonomy" id="2174932"/>
    <lineage>
        <taxon>Bacteria</taxon>
        <taxon>Bacillati</taxon>
        <taxon>Actinomycetota</taxon>
        <taxon>Actinomycetes</taxon>
        <taxon>Micrococcales</taxon>
        <taxon>Micrococcaceae</taxon>
        <taxon>Nesterenkonia</taxon>
    </lineage>
</organism>
<dbReference type="Pfam" id="PF13508">
    <property type="entry name" value="Acetyltransf_7"/>
    <property type="match status" value="1"/>
</dbReference>
<accession>A0A3A4F595</accession>
<evidence type="ECO:0000259" key="3">
    <source>
        <dbReference type="PROSITE" id="PS51186"/>
    </source>
</evidence>
<comment type="caution">
    <text evidence="4">The sequence shown here is derived from an EMBL/GenBank/DDBJ whole genome shotgun (WGS) entry which is preliminary data.</text>
</comment>
<evidence type="ECO:0000313" key="4">
    <source>
        <dbReference type="EMBL" id="RJN32901.1"/>
    </source>
</evidence>
<reference evidence="4 5" key="1">
    <citation type="submission" date="2018-09" db="EMBL/GenBank/DDBJ databases">
        <title>Nesterenkonia natronophila sp. nov., an alkaliphilic actinobacteriume isolated from a soda lake, and emended description of the genus Nesterenkonia.</title>
        <authorList>
            <person name="Menes R.J."/>
            <person name="Iriarte A."/>
        </authorList>
    </citation>
    <scope>NUCLEOTIDE SEQUENCE [LARGE SCALE GENOMIC DNA]</scope>
    <source>
        <strain evidence="4 5">M8</strain>
    </source>
</reference>
<dbReference type="OrthoDB" id="273614at2"/>
<gene>
    <name evidence="4" type="ORF">D3250_03555</name>
</gene>
<proteinExistence type="predicted"/>
<dbReference type="Proteomes" id="UP000266615">
    <property type="component" value="Unassembled WGS sequence"/>
</dbReference>
<dbReference type="InterPro" id="IPR016181">
    <property type="entry name" value="Acyl_CoA_acyltransferase"/>
</dbReference>
<evidence type="ECO:0000256" key="1">
    <source>
        <dbReference type="ARBA" id="ARBA00022679"/>
    </source>
</evidence>
<dbReference type="EMBL" id="QYZP01000001">
    <property type="protein sequence ID" value="RJN32901.1"/>
    <property type="molecule type" value="Genomic_DNA"/>
</dbReference>
<dbReference type="Gene3D" id="3.40.630.30">
    <property type="match status" value="1"/>
</dbReference>
<sequence length="172" mass="18833">MTTTTSGTALIRAAHPSEFSRVGELTVAAYVHGGHLRREDFYVQHLVRVAERADSSSVLVAEVHGQILGTATVTDFDGPFAEVSRPGELEFRMLAVAPEAQGRGVARALVRHIVQSAASRPDIRAVTLCSLKSMTAAHALYESEGFVRNPDRDFVLDIPAKRETFPFFIREV</sequence>
<dbReference type="PROSITE" id="PS51186">
    <property type="entry name" value="GNAT"/>
    <property type="match status" value="1"/>
</dbReference>